<dbReference type="GO" id="GO:0006543">
    <property type="term" value="P:L-glutamine catabolic process"/>
    <property type="evidence" value="ECO:0007669"/>
    <property type="project" value="TreeGrafter"/>
</dbReference>
<dbReference type="InterPro" id="IPR015868">
    <property type="entry name" value="Glutaminase"/>
</dbReference>
<dbReference type="PANTHER" id="PTHR12544:SF29">
    <property type="entry name" value="GLUTAMINASE"/>
    <property type="match status" value="1"/>
</dbReference>
<dbReference type="NCBIfam" id="TIGR03814">
    <property type="entry name" value="Gln_ase"/>
    <property type="match status" value="1"/>
</dbReference>
<evidence type="ECO:0000313" key="8">
    <source>
        <dbReference type="EMBL" id="CAI2387105.1"/>
    </source>
</evidence>
<dbReference type="InterPro" id="IPR012338">
    <property type="entry name" value="Beta-lactam/transpept-like"/>
</dbReference>
<accession>A0AAD1Y9G5</accession>
<comment type="caution">
    <text evidence="8">The sequence shown here is derived from an EMBL/GenBank/DDBJ whole genome shotgun (WGS) entry which is preliminary data.</text>
</comment>
<feature type="compositionally biased region" description="Basic and acidic residues" evidence="7">
    <location>
        <begin position="7"/>
        <end position="26"/>
    </location>
</feature>
<dbReference type="GO" id="GO:0006537">
    <property type="term" value="P:glutamate biosynthetic process"/>
    <property type="evidence" value="ECO:0007669"/>
    <property type="project" value="TreeGrafter"/>
</dbReference>
<name>A0AAD1Y9G5_EUPCR</name>
<evidence type="ECO:0000256" key="2">
    <source>
        <dbReference type="ARBA" id="ARBA00011881"/>
    </source>
</evidence>
<keyword evidence="6" id="KW-0040">ANK repeat</keyword>
<proteinExistence type="inferred from homology"/>
<dbReference type="PANTHER" id="PTHR12544">
    <property type="entry name" value="GLUTAMINASE"/>
    <property type="match status" value="1"/>
</dbReference>
<dbReference type="GO" id="GO:0004359">
    <property type="term" value="F:glutaminase activity"/>
    <property type="evidence" value="ECO:0007669"/>
    <property type="project" value="UniProtKB-EC"/>
</dbReference>
<dbReference type="InterPro" id="IPR002110">
    <property type="entry name" value="Ankyrin_rpt"/>
</dbReference>
<evidence type="ECO:0000256" key="6">
    <source>
        <dbReference type="PROSITE-ProRule" id="PRU00023"/>
    </source>
</evidence>
<feature type="compositionally biased region" description="Basic and acidic residues" evidence="7">
    <location>
        <begin position="33"/>
        <end position="46"/>
    </location>
</feature>
<dbReference type="PROSITE" id="PS50297">
    <property type="entry name" value="ANK_REP_REGION"/>
    <property type="match status" value="1"/>
</dbReference>
<evidence type="ECO:0000313" key="9">
    <source>
        <dbReference type="Proteomes" id="UP001295684"/>
    </source>
</evidence>
<feature type="repeat" description="ANK" evidence="6">
    <location>
        <begin position="565"/>
        <end position="597"/>
    </location>
</feature>
<comment type="similarity">
    <text evidence="1">Belongs to the glutaminase family.</text>
</comment>
<keyword evidence="9" id="KW-1185">Reference proteome</keyword>
<dbReference type="SMART" id="SM00248">
    <property type="entry name" value="ANK"/>
    <property type="match status" value="1"/>
</dbReference>
<evidence type="ECO:0000256" key="4">
    <source>
        <dbReference type="ARBA" id="ARBA00022801"/>
    </source>
</evidence>
<evidence type="ECO:0000256" key="5">
    <source>
        <dbReference type="ARBA" id="ARBA00049534"/>
    </source>
</evidence>
<dbReference type="Pfam" id="PF04960">
    <property type="entry name" value="Glutaminase"/>
    <property type="match status" value="1"/>
</dbReference>
<comment type="catalytic activity">
    <reaction evidence="5">
        <text>L-glutamine + H2O = L-glutamate + NH4(+)</text>
        <dbReference type="Rhea" id="RHEA:15889"/>
        <dbReference type="ChEBI" id="CHEBI:15377"/>
        <dbReference type="ChEBI" id="CHEBI:28938"/>
        <dbReference type="ChEBI" id="CHEBI:29985"/>
        <dbReference type="ChEBI" id="CHEBI:58359"/>
        <dbReference type="EC" id="3.5.1.2"/>
    </reaction>
</comment>
<feature type="region of interest" description="Disordered" evidence="7">
    <location>
        <begin position="1"/>
        <end position="46"/>
    </location>
</feature>
<evidence type="ECO:0000256" key="3">
    <source>
        <dbReference type="ARBA" id="ARBA00012918"/>
    </source>
</evidence>
<protein>
    <recommendedName>
        <fullName evidence="3">glutaminase</fullName>
        <ecNumber evidence="3">3.5.1.2</ecNumber>
    </recommendedName>
</protein>
<dbReference type="Gene3D" id="1.25.40.20">
    <property type="entry name" value="Ankyrin repeat-containing domain"/>
    <property type="match status" value="1"/>
</dbReference>
<reference evidence="8" key="1">
    <citation type="submission" date="2023-07" db="EMBL/GenBank/DDBJ databases">
        <authorList>
            <consortium name="AG Swart"/>
            <person name="Singh M."/>
            <person name="Singh A."/>
            <person name="Seah K."/>
            <person name="Emmerich C."/>
        </authorList>
    </citation>
    <scope>NUCLEOTIDE SEQUENCE</scope>
    <source>
        <strain evidence="8">DP1</strain>
    </source>
</reference>
<keyword evidence="4" id="KW-0378">Hydrolase</keyword>
<organism evidence="8 9">
    <name type="scientific">Euplotes crassus</name>
    <dbReference type="NCBI Taxonomy" id="5936"/>
    <lineage>
        <taxon>Eukaryota</taxon>
        <taxon>Sar</taxon>
        <taxon>Alveolata</taxon>
        <taxon>Ciliophora</taxon>
        <taxon>Intramacronucleata</taxon>
        <taxon>Spirotrichea</taxon>
        <taxon>Hypotrichia</taxon>
        <taxon>Euplotida</taxon>
        <taxon>Euplotidae</taxon>
        <taxon>Moneuplotes</taxon>
    </lineage>
</organism>
<dbReference type="Proteomes" id="UP001295684">
    <property type="component" value="Unassembled WGS sequence"/>
</dbReference>
<comment type="subunit">
    <text evidence="2">Homotetramer.</text>
</comment>
<dbReference type="SUPFAM" id="SSF48403">
    <property type="entry name" value="Ankyrin repeat"/>
    <property type="match status" value="1"/>
</dbReference>
<evidence type="ECO:0000256" key="1">
    <source>
        <dbReference type="ARBA" id="ARBA00011076"/>
    </source>
</evidence>
<sequence>MKKAGNHHLDVVHSHRDFISSEHSSRSDTTSDQESKESENMLEEAKNTKVNIAKKNSTFKRNQYLSCRRKTIANSISVFGSHARKRLGSKEEFFNSKKSIALESFVPQTSKNIEKKIKNEYERIKNAEYPPYVTTMTEKMIYVFQSNSILLTDPRIKDFIQVVKDLEKEKRDIGFEEFKQILQPMYNLFTRISNNQVTVSDCDSFKAKAQKIFDKYKAMDFKGKIPKYIPGLRKADKNSFAVSICTVDGQVFNFGDTDSFVTLQAISSVVSYLIALEEHGNEKVSLFIGTEPSGQAFNSLELSEKKPHNPLINSGALTCSNLIYHGHQINRKYEYYARIVKNMIGGRKVHFNNEIYLSEIATADRNYSLLYMLQEAGIIEPTADIKKILQFYTQACAIELTIESYSILASTLANGGICPITDDKVFEDSNAVKGALAQMLSCGMNTYSGVWAFDVGLPAKSSVSGVTICVVPNTMGIAVWSPPLDKAFNSAKGSHFLIELIKELGYDDIDHVYSAGIWGRKQVDEEGEDHSNDSFHLLYLAKQNKLADMRRAVAQGMNVNYSDYDSRTPLHLAANYGNFDIVKYLVKHGAKINVHDRFGNSPIDEAKENGYEQIEKYLIKKQIQQ</sequence>
<dbReference type="SUPFAM" id="SSF56601">
    <property type="entry name" value="beta-lactamase/transpeptidase-like"/>
    <property type="match status" value="1"/>
</dbReference>
<gene>
    <name evidence="8" type="ORF">ECRASSUSDP1_LOCUS28733</name>
</gene>
<dbReference type="InterPro" id="IPR036770">
    <property type="entry name" value="Ankyrin_rpt-contain_sf"/>
</dbReference>
<dbReference type="AlphaFoldDB" id="A0AAD1Y9G5"/>
<dbReference type="EC" id="3.5.1.2" evidence="3"/>
<dbReference type="FunFam" id="3.40.710.10:FF:000005">
    <property type="entry name" value="Glutaminase"/>
    <property type="match status" value="1"/>
</dbReference>
<dbReference type="EMBL" id="CAMPGE010029626">
    <property type="protein sequence ID" value="CAI2387105.1"/>
    <property type="molecule type" value="Genomic_DNA"/>
</dbReference>
<dbReference type="Gene3D" id="3.40.710.10">
    <property type="entry name" value="DD-peptidase/beta-lactamase superfamily"/>
    <property type="match status" value="1"/>
</dbReference>
<evidence type="ECO:0000256" key="7">
    <source>
        <dbReference type="SAM" id="MobiDB-lite"/>
    </source>
</evidence>
<dbReference type="Pfam" id="PF13857">
    <property type="entry name" value="Ank_5"/>
    <property type="match status" value="1"/>
</dbReference>
<dbReference type="PROSITE" id="PS50088">
    <property type="entry name" value="ANK_REPEAT"/>
    <property type="match status" value="1"/>
</dbReference>